<name>A0ACC2JL82_9PEZI</name>
<dbReference type="Proteomes" id="UP001153332">
    <property type="component" value="Unassembled WGS sequence"/>
</dbReference>
<protein>
    <submittedName>
        <fullName evidence="1">Uncharacterized protein</fullName>
    </submittedName>
</protein>
<keyword evidence="2" id="KW-1185">Reference proteome</keyword>
<evidence type="ECO:0000313" key="2">
    <source>
        <dbReference type="Proteomes" id="UP001153332"/>
    </source>
</evidence>
<reference evidence="1" key="1">
    <citation type="submission" date="2022-12" db="EMBL/GenBank/DDBJ databases">
        <title>Genome Sequence of Lasiodiplodia mahajangana.</title>
        <authorList>
            <person name="Buettner E."/>
        </authorList>
    </citation>
    <scope>NUCLEOTIDE SEQUENCE</scope>
    <source>
        <strain evidence="1">VT137</strain>
    </source>
</reference>
<gene>
    <name evidence="1" type="ORF">O1611_g5527</name>
</gene>
<proteinExistence type="predicted"/>
<comment type="caution">
    <text evidence="1">The sequence shown here is derived from an EMBL/GenBank/DDBJ whole genome shotgun (WGS) entry which is preliminary data.</text>
</comment>
<evidence type="ECO:0000313" key="1">
    <source>
        <dbReference type="EMBL" id="KAJ8128109.1"/>
    </source>
</evidence>
<dbReference type="EMBL" id="JAPUUL010001185">
    <property type="protein sequence ID" value="KAJ8128109.1"/>
    <property type="molecule type" value="Genomic_DNA"/>
</dbReference>
<sequence length="644" mass="71981">MGSQLVQAQWSLNQTSDSIYSIARGVLQAATSDNVQPLAIMACEQFGNTLAISHETRLRIERTVLPTAEPDTIRFLKVKVGFMKHDCAVQLGSNQAGLRFLGLAAALISSVSAYQCANALMLMLESTTSDERFLPTTRQLTDLMSSIEGRCCLSGFTDVVYGYNSIIVGASLEKGFRHYNRGDMVPEPKGLAALVDACRQLQKTGGHEISSITVEACQCAAWAAAFVKWCAELPPSICFSDGTSIIHQPGSQFTIIVLAERTRHEIDIKVIKRYKLDSIQDLVIQYSSHFDVNYSVSLRTYISLLWGRTEHYKWAMDAILAALPLAITVVHERLWTDSHQLTNPLERPVLFSTTRPSPFPSDDIIFRTMSAVFGLRPDFPFPSLASSKSFRDLPEIEKYFLAAKEYEDMGLIFDPLPDPISWGSGEKSLSEVSWWAKYDIIEPGSHSSPQLELAAKQHGLDQFIKKLAIMCRSILLLSLFDDIQDLRFAPPSPNCAGAGSLYEAVASILTATADSSLSSARVSIEAHMLLIGLASSWNNDQLIRQELVSSTRTHVFWYSILDDFVPKRAGTHRITSRRGHLMHDRQTYNVVRDRNNVPQVPTDPRKFQQLVDSTTRNFGLDFRIQWELTAHEDYLESHFASSKN</sequence>
<accession>A0ACC2JL82</accession>
<organism evidence="1 2">
    <name type="scientific">Lasiodiplodia mahajangana</name>
    <dbReference type="NCBI Taxonomy" id="1108764"/>
    <lineage>
        <taxon>Eukaryota</taxon>
        <taxon>Fungi</taxon>
        <taxon>Dikarya</taxon>
        <taxon>Ascomycota</taxon>
        <taxon>Pezizomycotina</taxon>
        <taxon>Dothideomycetes</taxon>
        <taxon>Dothideomycetes incertae sedis</taxon>
        <taxon>Botryosphaeriales</taxon>
        <taxon>Botryosphaeriaceae</taxon>
        <taxon>Lasiodiplodia</taxon>
    </lineage>
</organism>